<evidence type="ECO:0000313" key="2">
    <source>
        <dbReference type="EMBL" id="VEN34619.1"/>
    </source>
</evidence>
<feature type="transmembrane region" description="Helical" evidence="1">
    <location>
        <begin position="16"/>
        <end position="41"/>
    </location>
</feature>
<sequence length="45" mass="5367">MHTLFHILLTLAIFDYFIFLTALVTLVRLYLFCVVLIVYCCSYFL</sequence>
<protein>
    <submittedName>
        <fullName evidence="2">Uncharacterized protein</fullName>
    </submittedName>
</protein>
<keyword evidence="1" id="KW-0472">Membrane</keyword>
<gene>
    <name evidence="2" type="ORF">CALMAC_LOCUS749</name>
</gene>
<evidence type="ECO:0000256" key="1">
    <source>
        <dbReference type="SAM" id="Phobius"/>
    </source>
</evidence>
<organism evidence="2 3">
    <name type="scientific">Callosobruchus maculatus</name>
    <name type="common">Southern cowpea weevil</name>
    <name type="synonym">Pulse bruchid</name>
    <dbReference type="NCBI Taxonomy" id="64391"/>
    <lineage>
        <taxon>Eukaryota</taxon>
        <taxon>Metazoa</taxon>
        <taxon>Ecdysozoa</taxon>
        <taxon>Arthropoda</taxon>
        <taxon>Hexapoda</taxon>
        <taxon>Insecta</taxon>
        <taxon>Pterygota</taxon>
        <taxon>Neoptera</taxon>
        <taxon>Endopterygota</taxon>
        <taxon>Coleoptera</taxon>
        <taxon>Polyphaga</taxon>
        <taxon>Cucujiformia</taxon>
        <taxon>Chrysomeloidea</taxon>
        <taxon>Chrysomelidae</taxon>
        <taxon>Bruchinae</taxon>
        <taxon>Bruchini</taxon>
        <taxon>Callosobruchus</taxon>
    </lineage>
</organism>
<proteinExistence type="predicted"/>
<keyword evidence="1" id="KW-0812">Transmembrane</keyword>
<name>A0A653BGV0_CALMS</name>
<dbReference type="AlphaFoldDB" id="A0A653BGV0"/>
<keyword evidence="1" id="KW-1133">Transmembrane helix</keyword>
<dbReference type="EMBL" id="CAACVG010000860">
    <property type="protein sequence ID" value="VEN34619.1"/>
    <property type="molecule type" value="Genomic_DNA"/>
</dbReference>
<keyword evidence="3" id="KW-1185">Reference proteome</keyword>
<accession>A0A653BGV0</accession>
<evidence type="ECO:0000313" key="3">
    <source>
        <dbReference type="Proteomes" id="UP000410492"/>
    </source>
</evidence>
<reference evidence="2 3" key="1">
    <citation type="submission" date="2019-01" db="EMBL/GenBank/DDBJ databases">
        <authorList>
            <person name="Sayadi A."/>
        </authorList>
    </citation>
    <scope>NUCLEOTIDE SEQUENCE [LARGE SCALE GENOMIC DNA]</scope>
</reference>
<dbReference type="Proteomes" id="UP000410492">
    <property type="component" value="Unassembled WGS sequence"/>
</dbReference>